<keyword evidence="4" id="KW-0677">Repeat</keyword>
<evidence type="ECO:0000256" key="7">
    <source>
        <dbReference type="ARBA" id="ARBA00023014"/>
    </source>
</evidence>
<dbReference type="EMBL" id="BLTE01000014">
    <property type="protein sequence ID" value="GFK95046.1"/>
    <property type="molecule type" value="Genomic_DNA"/>
</dbReference>
<evidence type="ECO:0000256" key="1">
    <source>
        <dbReference type="ARBA" id="ARBA00022448"/>
    </source>
</evidence>
<dbReference type="PANTHER" id="PTHR47153">
    <property type="entry name" value="LACTATE UTILIZATION PROTEIN B"/>
    <property type="match status" value="1"/>
</dbReference>
<evidence type="ECO:0000259" key="8">
    <source>
        <dbReference type="PROSITE" id="PS51379"/>
    </source>
</evidence>
<dbReference type="SUPFAM" id="SSF46548">
    <property type="entry name" value="alpha-helical ferredoxin"/>
    <property type="match status" value="1"/>
</dbReference>
<dbReference type="NCBIfam" id="NF045670">
    <property type="entry name" value="quin_L_LdhH"/>
    <property type="match status" value="1"/>
</dbReference>
<evidence type="ECO:0000256" key="2">
    <source>
        <dbReference type="ARBA" id="ARBA00022485"/>
    </source>
</evidence>
<feature type="domain" description="4Fe-4S ferredoxin-type" evidence="8">
    <location>
        <begin position="297"/>
        <end position="325"/>
    </location>
</feature>
<dbReference type="InterPro" id="IPR004017">
    <property type="entry name" value="Cys_rich_dom"/>
</dbReference>
<keyword evidence="2" id="KW-0004">4Fe-4S</keyword>
<dbReference type="Proteomes" id="UP000494245">
    <property type="component" value="Unassembled WGS sequence"/>
</dbReference>
<dbReference type="InterPro" id="IPR024185">
    <property type="entry name" value="FTHF_cligase-like_sf"/>
</dbReference>
<evidence type="ECO:0000313" key="9">
    <source>
        <dbReference type="EMBL" id="GFK95046.1"/>
    </source>
</evidence>
<sequence>MATTEFKESIDKALHDANLSGALGRFSEAYAVARAKAYEGIDFEALRGRIAAIKGYAAEHMDELAAQFTKSAEARGAKVFRANSPQQVKEYIANLCREKGVKRIVKSKSMATEEIHLNKHLQAQGVQVNETDLGEWIIQLAGQTPSHMVMPAIHMTRDEVADLFSKEVNERLTNDIPKLVKVARKELREKFLQADMGISGGNMAIAETGTIALVTNEGNARLTTSLPRIHVAVVGLEKLIPTWADAAPILVALPKSATSQQLTSYVSLITGPTQNDDGSMKEMHIILMDNRRTEMARDPIFKQALQCIRCASCLNVCPVYRLVGGHVFGKVYTGGIGTILTAWFDELKKSEDIQGLCIQCGNCKQVCPGQIDIPALILEIRRRLAKEQGQGPVQKAIFTVVNNRKLFHAMLRTASKTQGLVGAKDGFIRHLPLFLSGLADFRSLPAIADKPFRDVFDTIRQPALQKKVAFYSGCLIDFAYPEMGEKLVRLFNKAGYNVTFPKEQTCCGAPARYNGAYEVAAGNATDNIKALLSDDVEYVISACPTCTGALKHEFIETYESLGQRDMLPKARRLATKTVDFSTFVKQLVDEGKLSFKEGQTLGSITYHDSCHLKRTLHAEKEPRELLTKAGYEIKEMFECDMCCGMGGSYSLKFPEISKPMLTRKLANIKATGTSTVAMDCPGCVMQIKGGFDKDGTRVTVKHTVELLADQLK</sequence>
<dbReference type="GO" id="GO:0016491">
    <property type="term" value="F:oxidoreductase activity"/>
    <property type="evidence" value="ECO:0007669"/>
    <property type="project" value="UniProtKB-ARBA"/>
</dbReference>
<dbReference type="InterPro" id="IPR017900">
    <property type="entry name" value="4Fe4S_Fe_S_CS"/>
</dbReference>
<dbReference type="GO" id="GO:0046872">
    <property type="term" value="F:metal ion binding"/>
    <property type="evidence" value="ECO:0007669"/>
    <property type="project" value="UniProtKB-KW"/>
</dbReference>
<keyword evidence="6" id="KW-0408">Iron</keyword>
<keyword evidence="1" id="KW-0813">Transport</keyword>
<dbReference type="Gene3D" id="1.10.1060.10">
    <property type="entry name" value="Alpha-helical ferredoxin"/>
    <property type="match status" value="1"/>
</dbReference>
<organism evidence="9 10">
    <name type="scientific">Fundidesulfovibrio magnetotacticus</name>
    <dbReference type="NCBI Taxonomy" id="2730080"/>
    <lineage>
        <taxon>Bacteria</taxon>
        <taxon>Pseudomonadati</taxon>
        <taxon>Thermodesulfobacteriota</taxon>
        <taxon>Desulfovibrionia</taxon>
        <taxon>Desulfovibrionales</taxon>
        <taxon>Desulfovibrionaceae</taxon>
        <taxon>Fundidesulfovibrio</taxon>
    </lineage>
</organism>
<gene>
    <name evidence="9" type="primary">lutB_2</name>
    <name evidence="9" type="ORF">NNJEOMEG_02899</name>
</gene>
<dbReference type="PANTHER" id="PTHR47153:SF2">
    <property type="entry name" value="LACTATE UTILIZATION PROTEIN B"/>
    <property type="match status" value="1"/>
</dbReference>
<dbReference type="InterPro" id="IPR037171">
    <property type="entry name" value="NagB/RpiA_transferase-like"/>
</dbReference>
<dbReference type="AlphaFoldDB" id="A0A6V8LZ32"/>
<dbReference type="PROSITE" id="PS00198">
    <property type="entry name" value="4FE4S_FER_1"/>
    <property type="match status" value="1"/>
</dbReference>
<dbReference type="PROSITE" id="PS51379">
    <property type="entry name" value="4FE4S_FER_2"/>
    <property type="match status" value="2"/>
</dbReference>
<evidence type="ECO:0000256" key="6">
    <source>
        <dbReference type="ARBA" id="ARBA00023004"/>
    </source>
</evidence>
<reference evidence="9 10" key="2">
    <citation type="submission" date="2020-05" db="EMBL/GenBank/DDBJ databases">
        <title>Draft genome sequence of Desulfovibrio sp. strainFSS-1.</title>
        <authorList>
            <person name="Shimoshige H."/>
            <person name="Kobayashi H."/>
            <person name="Maekawa T."/>
        </authorList>
    </citation>
    <scope>NUCLEOTIDE SEQUENCE [LARGE SCALE GENOMIC DNA]</scope>
    <source>
        <strain evidence="9 10">SIID29052-01</strain>
    </source>
</reference>
<keyword evidence="3" id="KW-0479">Metal-binding</keyword>
<proteinExistence type="predicted"/>
<name>A0A6V8LZ32_9BACT</name>
<dbReference type="Pfam" id="PF02589">
    <property type="entry name" value="LUD_dom"/>
    <property type="match status" value="1"/>
</dbReference>
<accession>A0A6V8LZ32</accession>
<dbReference type="RefSeq" id="WP_173085725.1">
    <property type="nucleotide sequence ID" value="NZ_BLTE01000014.1"/>
</dbReference>
<dbReference type="InterPro" id="IPR003741">
    <property type="entry name" value="LUD_dom"/>
</dbReference>
<keyword evidence="5" id="KW-0249">Electron transport</keyword>
<dbReference type="Gene3D" id="3.40.50.10420">
    <property type="entry name" value="NagB/RpiA/CoA transferase-like"/>
    <property type="match status" value="1"/>
</dbReference>
<keyword evidence="10" id="KW-1185">Reference proteome</keyword>
<evidence type="ECO:0000313" key="10">
    <source>
        <dbReference type="Proteomes" id="UP000494245"/>
    </source>
</evidence>
<dbReference type="InterPro" id="IPR004452">
    <property type="entry name" value="LutB/LldF"/>
</dbReference>
<evidence type="ECO:0000256" key="5">
    <source>
        <dbReference type="ARBA" id="ARBA00022982"/>
    </source>
</evidence>
<evidence type="ECO:0000256" key="3">
    <source>
        <dbReference type="ARBA" id="ARBA00022723"/>
    </source>
</evidence>
<keyword evidence="7" id="KW-0411">Iron-sulfur</keyword>
<dbReference type="InterPro" id="IPR009051">
    <property type="entry name" value="Helical_ferredxn"/>
</dbReference>
<evidence type="ECO:0000256" key="4">
    <source>
        <dbReference type="ARBA" id="ARBA00022737"/>
    </source>
</evidence>
<dbReference type="InterPro" id="IPR017896">
    <property type="entry name" value="4Fe4S_Fe-S-bd"/>
</dbReference>
<dbReference type="SUPFAM" id="SSF100950">
    <property type="entry name" value="NagB/RpiA/CoA transferase-like"/>
    <property type="match status" value="1"/>
</dbReference>
<reference evidence="9 10" key="1">
    <citation type="submission" date="2020-04" db="EMBL/GenBank/DDBJ databases">
        <authorList>
            <consortium name="Desulfovibrio sp. FSS-1 genome sequencing consortium"/>
            <person name="Shimoshige H."/>
            <person name="Kobayashi H."/>
            <person name="Maekawa T."/>
        </authorList>
    </citation>
    <scope>NUCLEOTIDE SEQUENCE [LARGE SCALE GENOMIC DNA]</scope>
    <source>
        <strain evidence="9 10">SIID29052-01</strain>
    </source>
</reference>
<protein>
    <submittedName>
        <fullName evidence="9">Lactate utilization protein B</fullName>
    </submittedName>
</protein>
<dbReference type="InterPro" id="IPR054704">
    <property type="entry name" value="Quin_L_LdhH-like"/>
</dbReference>
<feature type="domain" description="4Fe-4S ferredoxin-type" evidence="8">
    <location>
        <begin position="347"/>
        <end position="376"/>
    </location>
</feature>
<dbReference type="GO" id="GO:0006089">
    <property type="term" value="P:lactate metabolic process"/>
    <property type="evidence" value="ECO:0007669"/>
    <property type="project" value="InterPro"/>
</dbReference>
<dbReference type="Pfam" id="PF13183">
    <property type="entry name" value="Fer4_8"/>
    <property type="match status" value="1"/>
</dbReference>
<dbReference type="Pfam" id="PF02754">
    <property type="entry name" value="CCG"/>
    <property type="match status" value="2"/>
</dbReference>
<comment type="caution">
    <text evidence="9">The sequence shown here is derived from an EMBL/GenBank/DDBJ whole genome shotgun (WGS) entry which is preliminary data.</text>
</comment>
<dbReference type="GO" id="GO:0051539">
    <property type="term" value="F:4 iron, 4 sulfur cluster binding"/>
    <property type="evidence" value="ECO:0007669"/>
    <property type="project" value="UniProtKB-KW"/>
</dbReference>